<evidence type="ECO:0000256" key="3">
    <source>
        <dbReference type="ARBA" id="ARBA00022771"/>
    </source>
</evidence>
<dbReference type="InterPro" id="IPR000571">
    <property type="entry name" value="Znf_CCCH"/>
</dbReference>
<keyword evidence="9" id="KW-1185">Reference proteome</keyword>
<accession>A0AAD9NB70</accession>
<dbReference type="GO" id="GO:0017069">
    <property type="term" value="F:snRNA binding"/>
    <property type="evidence" value="ECO:0007669"/>
    <property type="project" value="TreeGrafter"/>
</dbReference>
<organism evidence="8 9">
    <name type="scientific">Paralvinella palmiformis</name>
    <dbReference type="NCBI Taxonomy" id="53620"/>
    <lineage>
        <taxon>Eukaryota</taxon>
        <taxon>Metazoa</taxon>
        <taxon>Spiralia</taxon>
        <taxon>Lophotrochozoa</taxon>
        <taxon>Annelida</taxon>
        <taxon>Polychaeta</taxon>
        <taxon>Sedentaria</taxon>
        <taxon>Canalipalpata</taxon>
        <taxon>Terebellida</taxon>
        <taxon>Terebelliformia</taxon>
        <taxon>Alvinellidae</taxon>
        <taxon>Paralvinella</taxon>
    </lineage>
</organism>
<evidence type="ECO:0000313" key="9">
    <source>
        <dbReference type="Proteomes" id="UP001208570"/>
    </source>
</evidence>
<proteinExistence type="inferred from homology"/>
<dbReference type="GO" id="GO:0015030">
    <property type="term" value="C:Cajal body"/>
    <property type="evidence" value="ECO:0007669"/>
    <property type="project" value="TreeGrafter"/>
</dbReference>
<dbReference type="GO" id="GO:0008270">
    <property type="term" value="F:zinc ion binding"/>
    <property type="evidence" value="ECO:0007669"/>
    <property type="project" value="UniProtKB-KW"/>
</dbReference>
<dbReference type="InterPro" id="IPR006941">
    <property type="entry name" value="RNase_CAF1"/>
</dbReference>
<sequence length="276" mass="30581">MFPAGLYDTKYVADFKARMGASYLEYVFKKCQRSNVQSAEKCWSHVHISFPKYAQSKYVIKMSCTLSVGQHNDTSKDYVCTQYANHGWCPDGSSCTKCHDINVILDVQEHASSGRKKGGKSGSHNSKLTVEKKSDDLYSELCGQSKIEIQNKNLASSQNTSVPQDQDTESLTYSNDNSAAEDSSQSPSASVNKAGSHRAGFDAFMTGYIFAFFSARYGNEVTKEEDTCKGYELGMDENKNKLYLVGKDIPLQVTTSSFSKPSKAHLAKIAKIRTEH</sequence>
<name>A0AAD9NB70_9ANNE</name>
<dbReference type="InterPro" id="IPR012337">
    <property type="entry name" value="RNaseH-like_sf"/>
</dbReference>
<comment type="caution">
    <text evidence="8">The sequence shown here is derived from an EMBL/GenBank/DDBJ whole genome shotgun (WGS) entry which is preliminary data.</text>
</comment>
<evidence type="ECO:0000256" key="4">
    <source>
        <dbReference type="ARBA" id="ARBA00022833"/>
    </source>
</evidence>
<evidence type="ECO:0000313" key="8">
    <source>
        <dbReference type="EMBL" id="KAK2160794.1"/>
    </source>
</evidence>
<dbReference type="Gene3D" id="3.30.420.10">
    <property type="entry name" value="Ribonuclease H-like superfamily/Ribonuclease H"/>
    <property type="match status" value="1"/>
</dbReference>
<dbReference type="Pfam" id="PF04857">
    <property type="entry name" value="CAF1"/>
    <property type="match status" value="1"/>
</dbReference>
<keyword evidence="2 5" id="KW-0479">Metal-binding</keyword>
<dbReference type="EMBL" id="JAODUP010000127">
    <property type="protein sequence ID" value="KAK2160794.1"/>
    <property type="molecule type" value="Genomic_DNA"/>
</dbReference>
<evidence type="ECO:0000259" key="7">
    <source>
        <dbReference type="PROSITE" id="PS50103"/>
    </source>
</evidence>
<dbReference type="Proteomes" id="UP001208570">
    <property type="component" value="Unassembled WGS sequence"/>
</dbReference>
<keyword evidence="3 5" id="KW-0863">Zinc-finger</keyword>
<dbReference type="PANTHER" id="PTHR15092">
    <property type="entry name" value="POLY A -SPECIFIC RIBONUCLEASE/TARGET OF EGR1, MEMBER 1"/>
    <property type="match status" value="1"/>
</dbReference>
<feature type="compositionally biased region" description="Polar residues" evidence="6">
    <location>
        <begin position="154"/>
        <end position="193"/>
    </location>
</feature>
<keyword evidence="4 5" id="KW-0862">Zinc</keyword>
<dbReference type="InterPro" id="IPR036397">
    <property type="entry name" value="RNaseH_sf"/>
</dbReference>
<dbReference type="SUPFAM" id="SSF90229">
    <property type="entry name" value="CCCH zinc finger"/>
    <property type="match status" value="1"/>
</dbReference>
<dbReference type="GO" id="GO:0000175">
    <property type="term" value="F:3'-5'-RNA exonuclease activity"/>
    <property type="evidence" value="ECO:0007669"/>
    <property type="project" value="TreeGrafter"/>
</dbReference>
<dbReference type="PROSITE" id="PS50103">
    <property type="entry name" value="ZF_C3H1"/>
    <property type="match status" value="1"/>
</dbReference>
<feature type="zinc finger region" description="C3H1-type" evidence="5">
    <location>
        <begin position="74"/>
        <end position="102"/>
    </location>
</feature>
<dbReference type="GO" id="GO:0034472">
    <property type="term" value="P:snRNA 3'-end processing"/>
    <property type="evidence" value="ECO:0007669"/>
    <property type="project" value="TreeGrafter"/>
</dbReference>
<evidence type="ECO:0000256" key="2">
    <source>
        <dbReference type="ARBA" id="ARBA00022723"/>
    </source>
</evidence>
<evidence type="ECO:0000256" key="6">
    <source>
        <dbReference type="SAM" id="MobiDB-lite"/>
    </source>
</evidence>
<dbReference type="InterPro" id="IPR036855">
    <property type="entry name" value="Znf_CCCH_sf"/>
</dbReference>
<dbReference type="PANTHER" id="PTHR15092:SF37">
    <property type="entry name" value="TARGET OF EGR1 PROTEIN 1"/>
    <property type="match status" value="1"/>
</dbReference>
<evidence type="ECO:0000256" key="1">
    <source>
        <dbReference type="ARBA" id="ARBA00008372"/>
    </source>
</evidence>
<dbReference type="InterPro" id="IPR051181">
    <property type="entry name" value="CAF1_poly(A)_ribonucleases"/>
</dbReference>
<dbReference type="AlphaFoldDB" id="A0AAD9NB70"/>
<dbReference type="Gene3D" id="6.10.250.3220">
    <property type="match status" value="1"/>
</dbReference>
<evidence type="ECO:0000256" key="5">
    <source>
        <dbReference type="PROSITE-ProRule" id="PRU00723"/>
    </source>
</evidence>
<dbReference type="SUPFAM" id="SSF53098">
    <property type="entry name" value="Ribonuclease H-like"/>
    <property type="match status" value="1"/>
</dbReference>
<comment type="similarity">
    <text evidence="1">Belongs to the CAF1 family.</text>
</comment>
<protein>
    <recommendedName>
        <fullName evidence="7">C3H1-type domain-containing protein</fullName>
    </recommendedName>
</protein>
<gene>
    <name evidence="8" type="ORF">LSH36_127g16050</name>
</gene>
<feature type="domain" description="C3H1-type" evidence="7">
    <location>
        <begin position="74"/>
        <end position="102"/>
    </location>
</feature>
<reference evidence="8" key="1">
    <citation type="journal article" date="2023" name="Mol. Biol. Evol.">
        <title>Third-Generation Sequencing Reveals the Adaptive Role of the Epigenome in Three Deep-Sea Polychaetes.</title>
        <authorList>
            <person name="Perez M."/>
            <person name="Aroh O."/>
            <person name="Sun Y."/>
            <person name="Lan Y."/>
            <person name="Juniper S.K."/>
            <person name="Young C.R."/>
            <person name="Angers B."/>
            <person name="Qian P.Y."/>
        </authorList>
    </citation>
    <scope>NUCLEOTIDE SEQUENCE</scope>
    <source>
        <strain evidence="8">P08H-3</strain>
    </source>
</reference>
<feature type="region of interest" description="Disordered" evidence="6">
    <location>
        <begin position="154"/>
        <end position="195"/>
    </location>
</feature>